<dbReference type="Proteomes" id="UP000184304">
    <property type="component" value="Unassembled WGS sequence"/>
</dbReference>
<name>A0A1L9N514_ASPTC</name>
<accession>A0A1L9N514</accession>
<dbReference type="EMBL" id="KV878203">
    <property type="protein sequence ID" value="OJI84397.1"/>
    <property type="molecule type" value="Genomic_DNA"/>
</dbReference>
<reference evidence="2" key="1">
    <citation type="journal article" date="2017" name="Genome Biol.">
        <title>Comparative genomics reveals high biological diversity and specific adaptations in the industrially and medically important fungal genus Aspergillus.</title>
        <authorList>
            <person name="de Vries R.P."/>
            <person name="Riley R."/>
            <person name="Wiebenga A."/>
            <person name="Aguilar-Osorio G."/>
            <person name="Amillis S."/>
            <person name="Uchima C.A."/>
            <person name="Anderluh G."/>
            <person name="Asadollahi M."/>
            <person name="Askin M."/>
            <person name="Barry K."/>
            <person name="Battaglia E."/>
            <person name="Bayram O."/>
            <person name="Benocci T."/>
            <person name="Braus-Stromeyer S.A."/>
            <person name="Caldana C."/>
            <person name="Canovas D."/>
            <person name="Cerqueira G.C."/>
            <person name="Chen F."/>
            <person name="Chen W."/>
            <person name="Choi C."/>
            <person name="Clum A."/>
            <person name="Dos Santos R.A."/>
            <person name="Damasio A.R."/>
            <person name="Diallinas G."/>
            <person name="Emri T."/>
            <person name="Fekete E."/>
            <person name="Flipphi M."/>
            <person name="Freyberg S."/>
            <person name="Gallo A."/>
            <person name="Gournas C."/>
            <person name="Habgood R."/>
            <person name="Hainaut M."/>
            <person name="Harispe M.L."/>
            <person name="Henrissat B."/>
            <person name="Hilden K.S."/>
            <person name="Hope R."/>
            <person name="Hossain A."/>
            <person name="Karabika E."/>
            <person name="Karaffa L."/>
            <person name="Karanyi Z."/>
            <person name="Krasevec N."/>
            <person name="Kuo A."/>
            <person name="Kusch H."/>
            <person name="LaButti K."/>
            <person name="Lagendijk E.L."/>
            <person name="Lapidus A."/>
            <person name="Levasseur A."/>
            <person name="Lindquist E."/>
            <person name="Lipzen A."/>
            <person name="Logrieco A.F."/>
            <person name="MacCabe A."/>
            <person name="Maekelae M.R."/>
            <person name="Malavazi I."/>
            <person name="Melin P."/>
            <person name="Meyer V."/>
            <person name="Mielnichuk N."/>
            <person name="Miskei M."/>
            <person name="Molnar A.P."/>
            <person name="Mule G."/>
            <person name="Ngan C.Y."/>
            <person name="Orejas M."/>
            <person name="Orosz E."/>
            <person name="Ouedraogo J.P."/>
            <person name="Overkamp K.M."/>
            <person name="Park H.-S."/>
            <person name="Perrone G."/>
            <person name="Piumi F."/>
            <person name="Punt P.J."/>
            <person name="Ram A.F."/>
            <person name="Ramon A."/>
            <person name="Rauscher S."/>
            <person name="Record E."/>
            <person name="Riano-Pachon D.M."/>
            <person name="Robert V."/>
            <person name="Roehrig J."/>
            <person name="Ruller R."/>
            <person name="Salamov A."/>
            <person name="Salih N.S."/>
            <person name="Samson R.A."/>
            <person name="Sandor E."/>
            <person name="Sanguinetti M."/>
            <person name="Schuetze T."/>
            <person name="Sepcic K."/>
            <person name="Shelest E."/>
            <person name="Sherlock G."/>
            <person name="Sophianopoulou V."/>
            <person name="Squina F.M."/>
            <person name="Sun H."/>
            <person name="Susca A."/>
            <person name="Todd R.B."/>
            <person name="Tsang A."/>
            <person name="Unkles S.E."/>
            <person name="van de Wiele N."/>
            <person name="van Rossen-Uffink D."/>
            <person name="Oliveira J.V."/>
            <person name="Vesth T.C."/>
            <person name="Visser J."/>
            <person name="Yu J.-H."/>
            <person name="Zhou M."/>
            <person name="Andersen M.R."/>
            <person name="Archer D.B."/>
            <person name="Baker S.E."/>
            <person name="Benoit I."/>
            <person name="Brakhage A.A."/>
            <person name="Braus G.H."/>
            <person name="Fischer R."/>
            <person name="Frisvad J.C."/>
            <person name="Goldman G.H."/>
            <person name="Houbraken J."/>
            <person name="Oakley B."/>
            <person name="Pocsi I."/>
            <person name="Scazzocchio C."/>
            <person name="Seiboth B."/>
            <person name="vanKuyk P.A."/>
            <person name="Wortman J."/>
            <person name="Dyer P.S."/>
            <person name="Grigoriev I.V."/>
        </authorList>
    </citation>
    <scope>NUCLEOTIDE SEQUENCE [LARGE SCALE GENOMIC DNA]</scope>
    <source>
        <strain evidence="2">CBS 134.48</strain>
    </source>
</reference>
<organism evidence="1 2">
    <name type="scientific">Aspergillus tubingensis (strain CBS 134.48)</name>
    <dbReference type="NCBI Taxonomy" id="767770"/>
    <lineage>
        <taxon>Eukaryota</taxon>
        <taxon>Fungi</taxon>
        <taxon>Dikarya</taxon>
        <taxon>Ascomycota</taxon>
        <taxon>Pezizomycotina</taxon>
        <taxon>Eurotiomycetes</taxon>
        <taxon>Eurotiomycetidae</taxon>
        <taxon>Eurotiales</taxon>
        <taxon>Aspergillaceae</taxon>
        <taxon>Aspergillus</taxon>
        <taxon>Aspergillus subgen. Circumdati</taxon>
    </lineage>
</organism>
<gene>
    <name evidence="1" type="ORF">ASPTUDRAFT_930176</name>
</gene>
<keyword evidence="2" id="KW-1185">Reference proteome</keyword>
<evidence type="ECO:0000313" key="1">
    <source>
        <dbReference type="EMBL" id="OJI84397.1"/>
    </source>
</evidence>
<protein>
    <submittedName>
        <fullName evidence="1">Uncharacterized protein</fullName>
    </submittedName>
</protein>
<evidence type="ECO:0000313" key="2">
    <source>
        <dbReference type="Proteomes" id="UP000184304"/>
    </source>
</evidence>
<dbReference type="VEuPathDB" id="FungiDB:ASPTUDRAFT_930176"/>
<dbReference type="OrthoDB" id="10371474at2759"/>
<sequence>MWRDGGLLMSMNATGSGLYLDLGDKFRDVWTKPGETQGGDGAFATFRAGRGNWRCSACACNEERQAARRWKKISCRVTCIHFPRPSLTQLGLLAGIPALGLASCPPSALRANIGILR</sequence>
<proteinExistence type="predicted"/>
<dbReference type="AlphaFoldDB" id="A0A1L9N514"/>